<comment type="caution">
    <text evidence="2">The sequence shown here is derived from an EMBL/GenBank/DDBJ whole genome shotgun (WGS) entry which is preliminary data.</text>
</comment>
<proteinExistence type="predicted"/>
<dbReference type="AlphaFoldDB" id="A0A1F7RJA3"/>
<gene>
    <name evidence="2" type="ORF">A2161_22430</name>
</gene>
<sequence>MGITDDQKKFYQDMLKKAKDDYEGLDSEIQKEVDKVKKRVSQLKGEQKVVLQMYSATCARLGIKNDLQADLDELEADEAKSK</sequence>
<feature type="coiled-coil region" evidence="1">
    <location>
        <begin position="8"/>
        <end position="35"/>
    </location>
</feature>
<dbReference type="Proteomes" id="UP000179266">
    <property type="component" value="Unassembled WGS sequence"/>
</dbReference>
<name>A0A1F7RJA3_9BACT</name>
<keyword evidence="1" id="KW-0175">Coiled coil</keyword>
<evidence type="ECO:0000313" key="2">
    <source>
        <dbReference type="EMBL" id="OGL41248.1"/>
    </source>
</evidence>
<protein>
    <submittedName>
        <fullName evidence="2">Uncharacterized protein</fullName>
    </submittedName>
</protein>
<reference evidence="2 3" key="1">
    <citation type="journal article" date="2016" name="Nat. Commun.">
        <title>Thousands of microbial genomes shed light on interconnected biogeochemical processes in an aquifer system.</title>
        <authorList>
            <person name="Anantharaman K."/>
            <person name="Brown C.T."/>
            <person name="Hug L.A."/>
            <person name="Sharon I."/>
            <person name="Castelle C.J."/>
            <person name="Probst A.J."/>
            <person name="Thomas B.C."/>
            <person name="Singh A."/>
            <person name="Wilkins M.J."/>
            <person name="Karaoz U."/>
            <person name="Brodie E.L."/>
            <person name="Williams K.H."/>
            <person name="Hubbard S.S."/>
            <person name="Banfield J.F."/>
        </authorList>
    </citation>
    <scope>NUCLEOTIDE SEQUENCE [LARGE SCALE GENOMIC DNA]</scope>
</reference>
<dbReference type="EMBL" id="MGDD01000350">
    <property type="protein sequence ID" value="OGL41248.1"/>
    <property type="molecule type" value="Genomic_DNA"/>
</dbReference>
<accession>A0A1F7RJA3</accession>
<organism evidence="2 3">
    <name type="scientific">Candidatus Schekmanbacteria bacterium RBG_13_48_7</name>
    <dbReference type="NCBI Taxonomy" id="1817878"/>
    <lineage>
        <taxon>Bacteria</taxon>
        <taxon>Candidatus Schekmaniibacteriota</taxon>
    </lineage>
</organism>
<evidence type="ECO:0000256" key="1">
    <source>
        <dbReference type="SAM" id="Coils"/>
    </source>
</evidence>
<evidence type="ECO:0000313" key="3">
    <source>
        <dbReference type="Proteomes" id="UP000179266"/>
    </source>
</evidence>